<dbReference type="AlphaFoldDB" id="A0A383ECR3"/>
<dbReference type="EMBL" id="UINC01224523">
    <property type="protein sequence ID" value="SVE54183.1"/>
    <property type="molecule type" value="Genomic_DNA"/>
</dbReference>
<reference evidence="2" key="1">
    <citation type="submission" date="2018-05" db="EMBL/GenBank/DDBJ databases">
        <authorList>
            <person name="Lanie J.A."/>
            <person name="Ng W.-L."/>
            <person name="Kazmierczak K.M."/>
            <person name="Andrzejewski T.M."/>
            <person name="Davidsen T.M."/>
            <person name="Wayne K.J."/>
            <person name="Tettelin H."/>
            <person name="Glass J.I."/>
            <person name="Rusch D."/>
            <person name="Podicherti R."/>
            <person name="Tsui H.-C.T."/>
            <person name="Winkler M.E."/>
        </authorList>
    </citation>
    <scope>NUCLEOTIDE SEQUENCE</scope>
</reference>
<dbReference type="SUPFAM" id="SSF75304">
    <property type="entry name" value="Amidase signature (AS) enzymes"/>
    <property type="match status" value="1"/>
</dbReference>
<dbReference type="PANTHER" id="PTHR43372:SF4">
    <property type="entry name" value="FATTY-ACID AMIDE HYDROLASE 2"/>
    <property type="match status" value="1"/>
</dbReference>
<dbReference type="PANTHER" id="PTHR43372">
    <property type="entry name" value="FATTY-ACID AMIDE HYDROLASE"/>
    <property type="match status" value="1"/>
</dbReference>
<evidence type="ECO:0000313" key="2">
    <source>
        <dbReference type="EMBL" id="SVE54183.1"/>
    </source>
</evidence>
<feature type="non-terminal residue" evidence="2">
    <location>
        <position position="232"/>
    </location>
</feature>
<sequence>EGADGEINAIVEVDSDAARRAAAEIDEAVSRGDNLGPLHGVPVTIKVNVDVSGLSNNNGVPAFQEMIASENSPVVQNLLNAGAVIAGRTNTPEFSMRGTTDNPLYGLTRNPWNPAMSPGGSSGGAGAAAANGYGAIHHGNDIGGSLRFPATANGVATVKPGQGRIAAYNPSAPAERGLLAQLMSVQGAICREVRDVKLATEIMMQHDPRDPWQVPMPLKGPDIGQPAIGYCR</sequence>
<evidence type="ECO:0000259" key="1">
    <source>
        <dbReference type="Pfam" id="PF01425"/>
    </source>
</evidence>
<feature type="domain" description="Amidase" evidence="1">
    <location>
        <begin position="3"/>
        <end position="217"/>
    </location>
</feature>
<feature type="non-terminal residue" evidence="2">
    <location>
        <position position="1"/>
    </location>
</feature>
<dbReference type="Gene3D" id="3.90.1300.10">
    <property type="entry name" value="Amidase signature (AS) domain"/>
    <property type="match status" value="1"/>
</dbReference>
<name>A0A383ECR3_9ZZZZ</name>
<dbReference type="InterPro" id="IPR036928">
    <property type="entry name" value="AS_sf"/>
</dbReference>
<dbReference type="InterPro" id="IPR023631">
    <property type="entry name" value="Amidase_dom"/>
</dbReference>
<accession>A0A383ECR3</accession>
<organism evidence="2">
    <name type="scientific">marine metagenome</name>
    <dbReference type="NCBI Taxonomy" id="408172"/>
    <lineage>
        <taxon>unclassified sequences</taxon>
        <taxon>metagenomes</taxon>
        <taxon>ecological metagenomes</taxon>
    </lineage>
</organism>
<protein>
    <recommendedName>
        <fullName evidence="1">Amidase domain-containing protein</fullName>
    </recommendedName>
</protein>
<proteinExistence type="predicted"/>
<gene>
    <name evidence="2" type="ORF">METZ01_LOCUS507037</name>
</gene>
<dbReference type="GO" id="GO:0012505">
    <property type="term" value="C:endomembrane system"/>
    <property type="evidence" value="ECO:0007669"/>
    <property type="project" value="TreeGrafter"/>
</dbReference>
<dbReference type="Pfam" id="PF01425">
    <property type="entry name" value="Amidase"/>
    <property type="match status" value="1"/>
</dbReference>
<dbReference type="InterPro" id="IPR052739">
    <property type="entry name" value="FAAH2"/>
</dbReference>